<dbReference type="Proteomes" id="UP000474159">
    <property type="component" value="Unassembled WGS sequence"/>
</dbReference>
<accession>A0A6L3SZA7</accession>
<sequence length="95" mass="9945">MERGETAARGSGASPEDVVRTALDAIQDLKQAGLSPALARQADALAQALSRTAPAVAASALGSRRRFGAFAGKFTLGPEFFEPLSDEERRAWGEA</sequence>
<dbReference type="EMBL" id="VZZK01000033">
    <property type="protein sequence ID" value="KAB1075851.1"/>
    <property type="molecule type" value="Genomic_DNA"/>
</dbReference>
<reference evidence="1 2" key="1">
    <citation type="submission" date="2019-09" db="EMBL/GenBank/DDBJ databases">
        <title>YIM 48816 draft genome.</title>
        <authorList>
            <person name="Jiang L."/>
        </authorList>
    </citation>
    <scope>NUCLEOTIDE SEQUENCE [LARGE SCALE GENOMIC DNA]</scope>
    <source>
        <strain evidence="1 2">YIM 48816</strain>
    </source>
</reference>
<comment type="caution">
    <text evidence="1">The sequence shown here is derived from an EMBL/GenBank/DDBJ whole genome shotgun (WGS) entry which is preliminary data.</text>
</comment>
<evidence type="ECO:0000313" key="1">
    <source>
        <dbReference type="EMBL" id="KAB1075851.1"/>
    </source>
</evidence>
<gene>
    <name evidence="1" type="ORF">F6X53_24575</name>
</gene>
<dbReference type="OrthoDB" id="9800503at2"/>
<protein>
    <submittedName>
        <fullName evidence="1">Uncharacterized protein</fullName>
    </submittedName>
</protein>
<keyword evidence="2" id="KW-1185">Reference proteome</keyword>
<name>A0A6L3SZA7_9HYPH</name>
<evidence type="ECO:0000313" key="2">
    <source>
        <dbReference type="Proteomes" id="UP000474159"/>
    </source>
</evidence>
<organism evidence="1 2">
    <name type="scientific">Methylobacterium soli</name>
    <dbReference type="NCBI Taxonomy" id="553447"/>
    <lineage>
        <taxon>Bacteria</taxon>
        <taxon>Pseudomonadati</taxon>
        <taxon>Pseudomonadota</taxon>
        <taxon>Alphaproteobacteria</taxon>
        <taxon>Hyphomicrobiales</taxon>
        <taxon>Methylobacteriaceae</taxon>
        <taxon>Methylobacterium</taxon>
    </lineage>
</organism>
<dbReference type="AlphaFoldDB" id="A0A6L3SZA7"/>
<dbReference type="RefSeq" id="WP_151003253.1">
    <property type="nucleotide sequence ID" value="NZ_VZZK01000033.1"/>
</dbReference>
<proteinExistence type="predicted"/>